<organism evidence="10 11">
    <name type="scientific">Talaromyces atroroseus</name>
    <dbReference type="NCBI Taxonomy" id="1441469"/>
    <lineage>
        <taxon>Eukaryota</taxon>
        <taxon>Fungi</taxon>
        <taxon>Dikarya</taxon>
        <taxon>Ascomycota</taxon>
        <taxon>Pezizomycotina</taxon>
        <taxon>Eurotiomycetes</taxon>
        <taxon>Eurotiomycetidae</taxon>
        <taxon>Eurotiales</taxon>
        <taxon>Trichocomaceae</taxon>
        <taxon>Talaromyces</taxon>
        <taxon>Talaromyces sect. Trachyspermi</taxon>
    </lineage>
</organism>
<feature type="compositionally biased region" description="Low complexity" evidence="7">
    <location>
        <begin position="24"/>
        <end position="34"/>
    </location>
</feature>
<evidence type="ECO:0000256" key="3">
    <source>
        <dbReference type="ARBA" id="ARBA00022692"/>
    </source>
</evidence>
<feature type="transmembrane region" description="Helical" evidence="8">
    <location>
        <begin position="486"/>
        <end position="503"/>
    </location>
</feature>
<feature type="transmembrane region" description="Helical" evidence="8">
    <location>
        <begin position="210"/>
        <end position="228"/>
    </location>
</feature>
<keyword evidence="5 8" id="KW-0472">Membrane</keyword>
<reference evidence="10 11" key="1">
    <citation type="submission" date="2015-06" db="EMBL/GenBank/DDBJ databases">
        <title>Talaromyces atroroseus IBT 11181 draft genome.</title>
        <authorList>
            <person name="Rasmussen K.B."/>
            <person name="Rasmussen S."/>
            <person name="Petersen B."/>
            <person name="Sicheritz-Ponten T."/>
            <person name="Mortensen U.H."/>
            <person name="Thrane U."/>
        </authorList>
    </citation>
    <scope>NUCLEOTIDE SEQUENCE [LARGE SCALE GENOMIC DNA]</scope>
    <source>
        <strain evidence="10 11">IBT 11181</strain>
    </source>
</reference>
<dbReference type="Pfam" id="PF07690">
    <property type="entry name" value="MFS_1"/>
    <property type="match status" value="1"/>
</dbReference>
<feature type="domain" description="Major facilitator superfamily (MFS) profile" evidence="9">
    <location>
        <begin position="86"/>
        <end position="531"/>
    </location>
</feature>
<evidence type="ECO:0000256" key="8">
    <source>
        <dbReference type="SAM" id="Phobius"/>
    </source>
</evidence>
<dbReference type="OrthoDB" id="2441642at2759"/>
<feature type="compositionally biased region" description="Basic and acidic residues" evidence="7">
    <location>
        <begin position="42"/>
        <end position="58"/>
    </location>
</feature>
<feature type="region of interest" description="Disordered" evidence="7">
    <location>
        <begin position="1"/>
        <end position="67"/>
    </location>
</feature>
<evidence type="ECO:0000256" key="7">
    <source>
        <dbReference type="SAM" id="MobiDB-lite"/>
    </source>
</evidence>
<dbReference type="GO" id="GO:0022857">
    <property type="term" value="F:transmembrane transporter activity"/>
    <property type="evidence" value="ECO:0007669"/>
    <property type="project" value="InterPro"/>
</dbReference>
<comment type="subcellular location">
    <subcellularLocation>
        <location evidence="1">Membrane</location>
        <topology evidence="1">Multi-pass membrane protein</topology>
    </subcellularLocation>
</comment>
<feature type="transmembrane region" description="Helical" evidence="8">
    <location>
        <begin position="360"/>
        <end position="380"/>
    </location>
</feature>
<dbReference type="STRING" id="1441469.A0A1Q5Q9B0"/>
<evidence type="ECO:0000313" key="11">
    <source>
        <dbReference type="Proteomes" id="UP000214365"/>
    </source>
</evidence>
<protein>
    <recommendedName>
        <fullName evidence="9">Major facilitator superfamily (MFS) profile domain-containing protein</fullName>
    </recommendedName>
</protein>
<dbReference type="GeneID" id="31003745"/>
<feature type="transmembrane region" description="Helical" evidence="8">
    <location>
        <begin position="509"/>
        <end position="534"/>
    </location>
</feature>
<dbReference type="InterPro" id="IPR020846">
    <property type="entry name" value="MFS_dom"/>
</dbReference>
<dbReference type="InterPro" id="IPR011701">
    <property type="entry name" value="MFS"/>
</dbReference>
<evidence type="ECO:0000259" key="9">
    <source>
        <dbReference type="PROSITE" id="PS50850"/>
    </source>
</evidence>
<feature type="transmembrane region" description="Helical" evidence="8">
    <location>
        <begin position="84"/>
        <end position="105"/>
    </location>
</feature>
<evidence type="ECO:0000256" key="1">
    <source>
        <dbReference type="ARBA" id="ARBA00004141"/>
    </source>
</evidence>
<feature type="transmembrane region" description="Helical" evidence="8">
    <location>
        <begin position="240"/>
        <end position="260"/>
    </location>
</feature>
<sequence length="551" mass="59751">MSSENPSASDNHGEISNAVEDGVSASSHNAAASADLQASNHTGKEKREEQSPQEDHVRTSGQMGEGASPAGDVPYCVLPEGEKIFLMIVCSIAGMISPMSSSIYFPALNNIGKDLDVSTTLMNLTITTYLIFQGIAPSFIASFSDAHGRRPAYLICFTIYLAANIGLALQDSYAALIVLRCLQSSGSSGTIALGSAAVSDLSTRSERGKYIGYATMAVTLGPALGPVIGGLIDHFLGWRWIFWFLVILAGAYATLIAVFYPETCRAVVGNGSVPSAKWNLSGWQIISNTFRRGRAPAKEPNYESVQKRRRGVNPFASAMIATEKESALILIYGSLLYCGNMAVLSTLTSELQTRYGFNSIQIGLCYLPMGCGSMTSRLTVGRLLDWNFKREAARQGMPIVKNRQQEIEKFNIEVARLAVTIPFVYGGALFLVAYGWVMQYRTSLAGPLVVLFFMSHFTTGAFSSLNTLIVDTHRESPATAVAANNLWRCLTAAGAVAAASPLIERIGIGWTASFIALLWLVFSPLLWAVYRWGYGWRENLRRKREAICLGA</sequence>
<keyword evidence="2" id="KW-0813">Transport</keyword>
<feature type="transmembrane region" description="Helical" evidence="8">
    <location>
        <begin position="152"/>
        <end position="169"/>
    </location>
</feature>
<comment type="function">
    <text evidence="6">MFS-type transporter; part of the gene cluster that mediates the biosynthesis of the antihypercholesterolemic agents phomoidrides which are dimeric anhydrides.</text>
</comment>
<evidence type="ECO:0000256" key="5">
    <source>
        <dbReference type="ARBA" id="ARBA00023136"/>
    </source>
</evidence>
<keyword evidence="3 8" id="KW-0812">Transmembrane</keyword>
<dbReference type="Gene3D" id="1.20.1250.20">
    <property type="entry name" value="MFS general substrate transporter like domains"/>
    <property type="match status" value="1"/>
</dbReference>
<feature type="compositionally biased region" description="Polar residues" evidence="7">
    <location>
        <begin position="1"/>
        <end position="10"/>
    </location>
</feature>
<dbReference type="AlphaFoldDB" id="A0A1Q5Q9B0"/>
<dbReference type="PANTHER" id="PTHR23502:SF51">
    <property type="entry name" value="QUINIDINE RESISTANCE PROTEIN 1-RELATED"/>
    <property type="match status" value="1"/>
</dbReference>
<feature type="transmembrane region" description="Helical" evidence="8">
    <location>
        <begin position="444"/>
        <end position="465"/>
    </location>
</feature>
<dbReference type="RefSeq" id="XP_020120839.1">
    <property type="nucleotide sequence ID" value="XM_020266782.1"/>
</dbReference>
<dbReference type="SUPFAM" id="SSF103473">
    <property type="entry name" value="MFS general substrate transporter"/>
    <property type="match status" value="1"/>
</dbReference>
<dbReference type="PANTHER" id="PTHR23502">
    <property type="entry name" value="MAJOR FACILITATOR SUPERFAMILY"/>
    <property type="match status" value="1"/>
</dbReference>
<dbReference type="PROSITE" id="PS50850">
    <property type="entry name" value="MFS"/>
    <property type="match status" value="1"/>
</dbReference>
<feature type="transmembrane region" description="Helical" evidence="8">
    <location>
        <begin position="417"/>
        <end position="438"/>
    </location>
</feature>
<proteinExistence type="predicted"/>
<dbReference type="Proteomes" id="UP000214365">
    <property type="component" value="Unassembled WGS sequence"/>
</dbReference>
<feature type="transmembrane region" description="Helical" evidence="8">
    <location>
        <begin position="327"/>
        <end position="348"/>
    </location>
</feature>
<gene>
    <name evidence="10" type="ORF">UA08_03990</name>
</gene>
<keyword evidence="11" id="KW-1185">Reference proteome</keyword>
<comment type="caution">
    <text evidence="10">The sequence shown here is derived from an EMBL/GenBank/DDBJ whole genome shotgun (WGS) entry which is preliminary data.</text>
</comment>
<feature type="transmembrane region" description="Helical" evidence="8">
    <location>
        <begin position="117"/>
        <end position="140"/>
    </location>
</feature>
<dbReference type="InterPro" id="IPR036259">
    <property type="entry name" value="MFS_trans_sf"/>
</dbReference>
<evidence type="ECO:0000256" key="4">
    <source>
        <dbReference type="ARBA" id="ARBA00022989"/>
    </source>
</evidence>
<dbReference type="GO" id="GO:0005886">
    <property type="term" value="C:plasma membrane"/>
    <property type="evidence" value="ECO:0007669"/>
    <property type="project" value="TreeGrafter"/>
</dbReference>
<dbReference type="EMBL" id="LFMY01000005">
    <property type="protein sequence ID" value="OKL60718.1"/>
    <property type="molecule type" value="Genomic_DNA"/>
</dbReference>
<keyword evidence="4 8" id="KW-1133">Transmembrane helix</keyword>
<name>A0A1Q5Q9B0_TALAT</name>
<evidence type="ECO:0000256" key="2">
    <source>
        <dbReference type="ARBA" id="ARBA00022448"/>
    </source>
</evidence>
<evidence type="ECO:0000256" key="6">
    <source>
        <dbReference type="ARBA" id="ARBA00059659"/>
    </source>
</evidence>
<accession>A0A1Q5Q9B0</accession>
<dbReference type="FunFam" id="1.20.1720.10:FF:000009">
    <property type="entry name" value="MFS multidrug transporter"/>
    <property type="match status" value="1"/>
</dbReference>
<evidence type="ECO:0000313" key="10">
    <source>
        <dbReference type="EMBL" id="OKL60718.1"/>
    </source>
</evidence>